<protein>
    <submittedName>
        <fullName evidence="6">SVEP1-like protein</fullName>
    </submittedName>
</protein>
<feature type="domain" description="Sushi" evidence="5">
    <location>
        <begin position="309"/>
        <end position="365"/>
    </location>
</feature>
<dbReference type="InterPro" id="IPR035976">
    <property type="entry name" value="Sushi/SCR/CCP_sf"/>
</dbReference>
<dbReference type="InterPro" id="IPR055470">
    <property type="entry name" value="DUF7042"/>
</dbReference>
<dbReference type="Pfam" id="PF00084">
    <property type="entry name" value="Sushi"/>
    <property type="match status" value="4"/>
</dbReference>
<evidence type="ECO:0000313" key="6">
    <source>
        <dbReference type="EMBL" id="WAQ98127.1"/>
    </source>
</evidence>
<evidence type="ECO:0000256" key="1">
    <source>
        <dbReference type="ARBA" id="ARBA00022729"/>
    </source>
</evidence>
<dbReference type="InterPro" id="IPR051277">
    <property type="entry name" value="SEZ6_CSMD_C4BPB_Regulators"/>
</dbReference>
<dbReference type="SMART" id="SM00032">
    <property type="entry name" value="CCP"/>
    <property type="match status" value="4"/>
</dbReference>
<keyword evidence="7" id="KW-1185">Reference proteome</keyword>
<evidence type="ECO:0000256" key="2">
    <source>
        <dbReference type="ARBA" id="ARBA00022737"/>
    </source>
</evidence>
<dbReference type="Pfam" id="PF23069">
    <property type="entry name" value="DUF7042"/>
    <property type="match status" value="1"/>
</dbReference>
<dbReference type="CDD" id="cd00033">
    <property type="entry name" value="CCP"/>
    <property type="match status" value="4"/>
</dbReference>
<comment type="caution">
    <text evidence="4">Lacks conserved residue(s) required for the propagation of feature annotation.</text>
</comment>
<evidence type="ECO:0000259" key="5">
    <source>
        <dbReference type="PROSITE" id="PS50923"/>
    </source>
</evidence>
<name>A0ABY7DK76_MYAAR</name>
<accession>A0ABY7DK76</accession>
<dbReference type="PANTHER" id="PTHR45656:SF4">
    <property type="entry name" value="PROTEIN CBR-CLEC-78"/>
    <property type="match status" value="1"/>
</dbReference>
<keyword evidence="4" id="KW-0768">Sushi</keyword>
<feature type="domain" description="Sushi" evidence="5">
    <location>
        <begin position="420"/>
        <end position="477"/>
    </location>
</feature>
<dbReference type="EMBL" id="CP111014">
    <property type="protein sequence ID" value="WAQ98127.1"/>
    <property type="molecule type" value="Genomic_DNA"/>
</dbReference>
<organism evidence="6 7">
    <name type="scientific">Mya arenaria</name>
    <name type="common">Soft-shell clam</name>
    <dbReference type="NCBI Taxonomy" id="6604"/>
    <lineage>
        <taxon>Eukaryota</taxon>
        <taxon>Metazoa</taxon>
        <taxon>Spiralia</taxon>
        <taxon>Lophotrochozoa</taxon>
        <taxon>Mollusca</taxon>
        <taxon>Bivalvia</taxon>
        <taxon>Autobranchia</taxon>
        <taxon>Heteroconchia</taxon>
        <taxon>Euheterodonta</taxon>
        <taxon>Imparidentia</taxon>
        <taxon>Neoheterodontei</taxon>
        <taxon>Myida</taxon>
        <taxon>Myoidea</taxon>
        <taxon>Myidae</taxon>
        <taxon>Mya</taxon>
    </lineage>
</organism>
<dbReference type="Proteomes" id="UP001164746">
    <property type="component" value="Chromosome 3"/>
</dbReference>
<dbReference type="Gene3D" id="2.10.70.10">
    <property type="entry name" value="Complement Module, domain 1"/>
    <property type="match status" value="4"/>
</dbReference>
<keyword evidence="1" id="KW-0732">Signal</keyword>
<dbReference type="PANTHER" id="PTHR45656">
    <property type="entry name" value="PROTEIN CBR-CLEC-78"/>
    <property type="match status" value="1"/>
</dbReference>
<reference evidence="6" key="1">
    <citation type="submission" date="2022-11" db="EMBL/GenBank/DDBJ databases">
        <title>Centuries of genome instability and evolution in soft-shell clam transmissible cancer (bioRxiv).</title>
        <authorList>
            <person name="Hart S.F.M."/>
            <person name="Yonemitsu M.A."/>
            <person name="Giersch R.M."/>
            <person name="Beal B.F."/>
            <person name="Arriagada G."/>
            <person name="Davis B.W."/>
            <person name="Ostrander E.A."/>
            <person name="Goff S.P."/>
            <person name="Metzger M.J."/>
        </authorList>
    </citation>
    <scope>NUCLEOTIDE SEQUENCE</scope>
    <source>
        <strain evidence="6">MELC-2E11</strain>
        <tissue evidence="6">Siphon/mantle</tissue>
    </source>
</reference>
<keyword evidence="3 4" id="KW-1015">Disulfide bond</keyword>
<sequence length="492" mass="52088">MDGWSFLLDGQNVSQWQCTNADHFATEGYLMLRSVLTFDQFNAPYYAYLCLRMARLTDHSFRYYIEAPEQVKIGRARYLIAPSGTYSLKTEMCYQQFGSEGSEYEVLIRSGAEGSAAVSCPWVFLGEYDYTHETSGGVVTCTGSGDTWDTCSDNTLMTFDLNACATKVAYSDTSTVTCVDTVPSGGDNYVTVYNSGTTDGVNTFQFACFAVSDDKTAASVAPSFCRKSMSSASFPTDANGNLIGAKITITNIIVSCPDLAAPAGGTVNIVTDGATTTASYECAPEYALYGDAERTCMGDDTWTGDSPSCKCIAPDPLLNGNVTVSGDGDVATYTCDVGFVLKGDQNRYCSTEGYSWNGTEPTCDTCSPLTTLSFGSISLTSEGGTTVASFSCDVGYSLDGVTSVSCQLDGTWSDTLPGCVECGALTTPNLASLSMSTNGSNTLTTFTCQTGYDVSGEATLACASDGSWSGNEPACGTLFKLKHSHLQSLNNN</sequence>
<keyword evidence="2" id="KW-0677">Repeat</keyword>
<feature type="disulfide bond" evidence="4">
    <location>
        <begin position="448"/>
        <end position="475"/>
    </location>
</feature>
<dbReference type="InterPro" id="IPR000436">
    <property type="entry name" value="Sushi_SCR_CCP_dom"/>
</dbReference>
<evidence type="ECO:0000313" key="7">
    <source>
        <dbReference type="Proteomes" id="UP001164746"/>
    </source>
</evidence>
<dbReference type="SUPFAM" id="SSF57535">
    <property type="entry name" value="Complement control module/SCR domain"/>
    <property type="match status" value="4"/>
</dbReference>
<proteinExistence type="predicted"/>
<gene>
    <name evidence="6" type="ORF">MAR_022500</name>
</gene>
<dbReference type="PROSITE" id="PS50923">
    <property type="entry name" value="SUSHI"/>
    <property type="match status" value="2"/>
</dbReference>
<evidence type="ECO:0000256" key="3">
    <source>
        <dbReference type="ARBA" id="ARBA00023157"/>
    </source>
</evidence>
<evidence type="ECO:0000256" key="4">
    <source>
        <dbReference type="PROSITE-ProRule" id="PRU00302"/>
    </source>
</evidence>